<accession>A0AAV9FK93</accession>
<dbReference type="InterPro" id="IPR001077">
    <property type="entry name" value="COMT_C"/>
</dbReference>
<dbReference type="AlphaFoldDB" id="A0AAV9FK93"/>
<keyword evidence="3" id="KW-0949">S-adenosyl-L-methionine</keyword>
<comment type="caution">
    <text evidence="5">The sequence shown here is derived from an EMBL/GenBank/DDBJ whole genome shotgun (WGS) entry which is preliminary data.</text>
</comment>
<reference evidence="5" key="1">
    <citation type="journal article" date="2023" name="Nat. Commun.">
        <title>Diploid and tetraploid genomes of Acorus and the evolution of monocots.</title>
        <authorList>
            <person name="Ma L."/>
            <person name="Liu K.W."/>
            <person name="Li Z."/>
            <person name="Hsiao Y.Y."/>
            <person name="Qi Y."/>
            <person name="Fu T."/>
            <person name="Tang G.D."/>
            <person name="Zhang D."/>
            <person name="Sun W.H."/>
            <person name="Liu D.K."/>
            <person name="Li Y."/>
            <person name="Chen G.Z."/>
            <person name="Liu X.D."/>
            <person name="Liao X.Y."/>
            <person name="Jiang Y.T."/>
            <person name="Yu X."/>
            <person name="Hao Y."/>
            <person name="Huang J."/>
            <person name="Zhao X.W."/>
            <person name="Ke S."/>
            <person name="Chen Y.Y."/>
            <person name="Wu W.L."/>
            <person name="Hsu J.L."/>
            <person name="Lin Y.F."/>
            <person name="Huang M.D."/>
            <person name="Li C.Y."/>
            <person name="Huang L."/>
            <person name="Wang Z.W."/>
            <person name="Zhao X."/>
            <person name="Zhong W.Y."/>
            <person name="Peng D.H."/>
            <person name="Ahmad S."/>
            <person name="Lan S."/>
            <person name="Zhang J.S."/>
            <person name="Tsai W.C."/>
            <person name="Van de Peer Y."/>
            <person name="Liu Z.J."/>
        </authorList>
    </citation>
    <scope>NUCLEOTIDE SEQUENCE</scope>
    <source>
        <strain evidence="5">CP</strain>
    </source>
</reference>
<name>A0AAV9FK93_ACOCL</name>
<dbReference type="Gene3D" id="3.40.50.150">
    <property type="entry name" value="Vaccinia Virus protein VP39"/>
    <property type="match status" value="1"/>
</dbReference>
<dbReference type="InterPro" id="IPR016461">
    <property type="entry name" value="COMT-like"/>
</dbReference>
<dbReference type="GO" id="GO:0008171">
    <property type="term" value="F:O-methyltransferase activity"/>
    <property type="evidence" value="ECO:0007669"/>
    <property type="project" value="InterPro"/>
</dbReference>
<keyword evidence="2" id="KW-0808">Transferase</keyword>
<dbReference type="InterPro" id="IPR029063">
    <property type="entry name" value="SAM-dependent_MTases_sf"/>
</dbReference>
<proteinExistence type="predicted"/>
<dbReference type="GO" id="GO:0032259">
    <property type="term" value="P:methylation"/>
    <property type="evidence" value="ECO:0007669"/>
    <property type="project" value="UniProtKB-KW"/>
</dbReference>
<evidence type="ECO:0000313" key="5">
    <source>
        <dbReference type="EMBL" id="KAK1325042.1"/>
    </source>
</evidence>
<reference evidence="5" key="2">
    <citation type="submission" date="2023-06" db="EMBL/GenBank/DDBJ databases">
        <authorList>
            <person name="Ma L."/>
            <person name="Liu K.-W."/>
            <person name="Li Z."/>
            <person name="Hsiao Y.-Y."/>
            <person name="Qi Y."/>
            <person name="Fu T."/>
            <person name="Tang G."/>
            <person name="Zhang D."/>
            <person name="Sun W.-H."/>
            <person name="Liu D.-K."/>
            <person name="Li Y."/>
            <person name="Chen G.-Z."/>
            <person name="Liu X.-D."/>
            <person name="Liao X.-Y."/>
            <person name="Jiang Y.-T."/>
            <person name="Yu X."/>
            <person name="Hao Y."/>
            <person name="Huang J."/>
            <person name="Zhao X.-W."/>
            <person name="Ke S."/>
            <person name="Chen Y.-Y."/>
            <person name="Wu W.-L."/>
            <person name="Hsu J.-L."/>
            <person name="Lin Y.-F."/>
            <person name="Huang M.-D."/>
            <person name="Li C.-Y."/>
            <person name="Huang L."/>
            <person name="Wang Z.-W."/>
            <person name="Zhao X."/>
            <person name="Zhong W.-Y."/>
            <person name="Peng D.-H."/>
            <person name="Ahmad S."/>
            <person name="Lan S."/>
            <person name="Zhang J.-S."/>
            <person name="Tsai W.-C."/>
            <person name="Van De Peer Y."/>
            <person name="Liu Z.-J."/>
        </authorList>
    </citation>
    <scope>NUCLEOTIDE SEQUENCE</scope>
    <source>
        <strain evidence="5">CP</strain>
        <tissue evidence="5">Leaves</tissue>
    </source>
</reference>
<feature type="domain" description="O-methyltransferase C-terminal" evidence="4">
    <location>
        <begin position="1"/>
        <end position="41"/>
    </location>
</feature>
<protein>
    <submittedName>
        <fullName evidence="5">Tabersonine 16-O-methyltransferase</fullName>
    </submittedName>
</protein>
<dbReference type="PROSITE" id="PS51683">
    <property type="entry name" value="SAM_OMT_II"/>
    <property type="match status" value="1"/>
</dbReference>
<dbReference type="SUPFAM" id="SSF53335">
    <property type="entry name" value="S-adenosyl-L-methionine-dependent methyltransferases"/>
    <property type="match status" value="1"/>
</dbReference>
<dbReference type="Proteomes" id="UP001180020">
    <property type="component" value="Unassembled WGS sequence"/>
</dbReference>
<evidence type="ECO:0000259" key="4">
    <source>
        <dbReference type="Pfam" id="PF00891"/>
    </source>
</evidence>
<evidence type="ECO:0000313" key="6">
    <source>
        <dbReference type="Proteomes" id="UP001180020"/>
    </source>
</evidence>
<gene>
    <name evidence="5" type="primary">16OMT</name>
    <name evidence="5" type="ORF">QJS10_CPA01g02071</name>
</gene>
<evidence type="ECO:0000256" key="2">
    <source>
        <dbReference type="ARBA" id="ARBA00022679"/>
    </source>
</evidence>
<dbReference type="EMBL" id="JAUJYO010000001">
    <property type="protein sequence ID" value="KAK1325042.1"/>
    <property type="molecule type" value="Genomic_DNA"/>
</dbReference>
<sequence length="61" mass="6981">MFERVPSADAVMLKWILHDWGDEDCVKILKRCKEAIPKAGEKSLQEKAFFATVSNCRKKSP</sequence>
<dbReference type="Pfam" id="PF00891">
    <property type="entry name" value="Methyltransf_2"/>
    <property type="match status" value="1"/>
</dbReference>
<evidence type="ECO:0000256" key="3">
    <source>
        <dbReference type="ARBA" id="ARBA00022691"/>
    </source>
</evidence>
<organism evidence="5 6">
    <name type="scientific">Acorus calamus</name>
    <name type="common">Sweet flag</name>
    <dbReference type="NCBI Taxonomy" id="4465"/>
    <lineage>
        <taxon>Eukaryota</taxon>
        <taxon>Viridiplantae</taxon>
        <taxon>Streptophyta</taxon>
        <taxon>Embryophyta</taxon>
        <taxon>Tracheophyta</taxon>
        <taxon>Spermatophyta</taxon>
        <taxon>Magnoliopsida</taxon>
        <taxon>Liliopsida</taxon>
        <taxon>Acoraceae</taxon>
        <taxon>Acorus</taxon>
    </lineage>
</organism>
<keyword evidence="6" id="KW-1185">Reference proteome</keyword>
<evidence type="ECO:0000256" key="1">
    <source>
        <dbReference type="ARBA" id="ARBA00022603"/>
    </source>
</evidence>
<keyword evidence="1" id="KW-0489">Methyltransferase</keyword>
<dbReference type="PANTHER" id="PTHR11746">
    <property type="entry name" value="O-METHYLTRANSFERASE"/>
    <property type="match status" value="1"/>
</dbReference>